<dbReference type="PANTHER" id="PTHR37625:SF4">
    <property type="entry name" value="OUTER MEMBRANE LIPOPROTEIN"/>
    <property type="match status" value="1"/>
</dbReference>
<keyword evidence="3" id="KW-1185">Reference proteome</keyword>
<dbReference type="PROSITE" id="PS51257">
    <property type="entry name" value="PROKAR_LIPOPROTEIN"/>
    <property type="match status" value="1"/>
</dbReference>
<organism evidence="2 3">
    <name type="scientific">Aquisalimonas asiatica</name>
    <dbReference type="NCBI Taxonomy" id="406100"/>
    <lineage>
        <taxon>Bacteria</taxon>
        <taxon>Pseudomonadati</taxon>
        <taxon>Pseudomonadota</taxon>
        <taxon>Gammaproteobacteria</taxon>
        <taxon>Chromatiales</taxon>
        <taxon>Ectothiorhodospiraceae</taxon>
        <taxon>Aquisalimonas</taxon>
    </lineage>
</organism>
<gene>
    <name evidence="2" type="ORF">SAMN04488052_1077</name>
</gene>
<feature type="signal peptide" evidence="1">
    <location>
        <begin position="1"/>
        <end position="26"/>
    </location>
</feature>
<dbReference type="InterPro" id="IPR038706">
    <property type="entry name" value="Type_VI_SciN-like_sf"/>
</dbReference>
<keyword evidence="1" id="KW-0732">Signal</keyword>
<dbReference type="PANTHER" id="PTHR37625">
    <property type="entry name" value="OUTER MEMBRANE LIPOPROTEIN-RELATED"/>
    <property type="match status" value="1"/>
</dbReference>
<dbReference type="Gene3D" id="2.60.40.4150">
    <property type="entry name" value="Type VI secretion system, lipoprotein SciN"/>
    <property type="match status" value="1"/>
</dbReference>
<dbReference type="EMBL" id="FOEG01000007">
    <property type="protein sequence ID" value="SEP03066.1"/>
    <property type="molecule type" value="Genomic_DNA"/>
</dbReference>
<dbReference type="InterPro" id="IPR017734">
    <property type="entry name" value="T6SS_SciN"/>
</dbReference>
<dbReference type="Pfam" id="PF12790">
    <property type="entry name" value="T6SS-SciN"/>
    <property type="match status" value="1"/>
</dbReference>
<sequence>MKPLSLQRASLTAVLMSLLVALAGCAPRVDLSMAAAPEINPAPSGDPLSVVVRLYQLDDKEPFLEADFDDLLAGDEDALGDSMVEREEYVMRPDELKDVTVEMNEDATHVAVAVLYRRPDNDRWRMIEPLPEGVFGLRGSAALRLGLSGNALLEGDEADAVHLRFVESNGHEQRVQSRGRGGRR</sequence>
<accession>A0A1H8UJ00</accession>
<proteinExistence type="predicted"/>
<evidence type="ECO:0000313" key="2">
    <source>
        <dbReference type="EMBL" id="SEP03066.1"/>
    </source>
</evidence>
<dbReference type="NCBIfam" id="TIGR03352">
    <property type="entry name" value="VI_chp_3"/>
    <property type="match status" value="1"/>
</dbReference>
<name>A0A1H8UJ00_9GAMM</name>
<reference evidence="2 3" key="1">
    <citation type="submission" date="2016-10" db="EMBL/GenBank/DDBJ databases">
        <authorList>
            <person name="de Groot N.N."/>
        </authorList>
    </citation>
    <scope>NUCLEOTIDE SEQUENCE [LARGE SCALE GENOMIC DNA]</scope>
    <source>
        <strain evidence="2 3">CGMCC 1.6291</strain>
    </source>
</reference>
<dbReference type="AlphaFoldDB" id="A0A1H8UJ00"/>
<dbReference type="OrthoDB" id="5471061at2"/>
<evidence type="ECO:0000313" key="3">
    <source>
        <dbReference type="Proteomes" id="UP000199657"/>
    </source>
</evidence>
<dbReference type="Proteomes" id="UP000199657">
    <property type="component" value="Unassembled WGS sequence"/>
</dbReference>
<protein>
    <submittedName>
        <fullName evidence="2">Type VI secretion system protein VasD</fullName>
    </submittedName>
</protein>
<feature type="chain" id="PRO_5011617160" evidence="1">
    <location>
        <begin position="27"/>
        <end position="184"/>
    </location>
</feature>
<dbReference type="STRING" id="406100.SAMN04488052_1077"/>
<evidence type="ECO:0000256" key="1">
    <source>
        <dbReference type="SAM" id="SignalP"/>
    </source>
</evidence>